<comment type="similarity">
    <text evidence="6">Belongs to the ABC-4 integral membrane protein family.</text>
</comment>
<sequence length="411" mass="44476">MELRPIFSTLRRHKTTAWLLILEIALTCAIVCNAVFLIGQRLQRMDLPSGIAEHELVQIQLGPIGKNADAKAQSATDLAALRQIAGVRQAAMTNQMPFSCCSDSTGSIMLDPHQQQGTAQVAEFMGGAGLLSTLGAELVEGRDFQPSEYVDFDAAVQALHDGNARGLPQEIILTRGLAERLWPGQEALGRTVYFGDALPFRVIGVVASLARPKQLEQGVQYSTVLPIRMTVADGSSYILRTAPQDREAILKAAVAKLKQLDPNRVVLVKRTYDDARREYFAGDRAMAGILVGVILALLTVTALGIVGLASFWVGQRRRTIGVRRALGATRGDILHYFQAENFLLASFGIALGMVLAYGINLFLMLHYELPRLPGIYFPVGALVLWGIGQLAVLGPALRAANVPPVVATRSV</sequence>
<keyword evidence="3 7" id="KW-0812">Transmembrane</keyword>
<keyword evidence="4 7" id="KW-1133">Transmembrane helix</keyword>
<dbReference type="Pfam" id="PF12704">
    <property type="entry name" value="MacB_PCD"/>
    <property type="match status" value="1"/>
</dbReference>
<comment type="subcellular location">
    <subcellularLocation>
        <location evidence="1">Cell membrane</location>
        <topology evidence="1">Multi-pass membrane protein</topology>
    </subcellularLocation>
</comment>
<evidence type="ECO:0000256" key="4">
    <source>
        <dbReference type="ARBA" id="ARBA00022989"/>
    </source>
</evidence>
<evidence type="ECO:0000256" key="5">
    <source>
        <dbReference type="ARBA" id="ARBA00023136"/>
    </source>
</evidence>
<feature type="transmembrane region" description="Helical" evidence="7">
    <location>
        <begin position="286"/>
        <end position="313"/>
    </location>
</feature>
<accession>A0ABW8JCW0</accession>
<evidence type="ECO:0000313" key="10">
    <source>
        <dbReference type="EMBL" id="MFK2878956.1"/>
    </source>
</evidence>
<dbReference type="InterPro" id="IPR025857">
    <property type="entry name" value="MacB_PCD"/>
</dbReference>
<feature type="transmembrane region" description="Helical" evidence="7">
    <location>
        <begin position="375"/>
        <end position="397"/>
    </location>
</feature>
<dbReference type="InterPro" id="IPR050250">
    <property type="entry name" value="Macrolide_Exporter_MacB"/>
</dbReference>
<dbReference type="RefSeq" id="WP_404615852.1">
    <property type="nucleotide sequence ID" value="NZ_JADIKK010000008.1"/>
</dbReference>
<feature type="transmembrane region" description="Helical" evidence="7">
    <location>
        <begin position="17"/>
        <end position="38"/>
    </location>
</feature>
<evidence type="ECO:0000313" key="11">
    <source>
        <dbReference type="Proteomes" id="UP001620339"/>
    </source>
</evidence>
<dbReference type="PANTHER" id="PTHR30572">
    <property type="entry name" value="MEMBRANE COMPONENT OF TRANSPORTER-RELATED"/>
    <property type="match status" value="1"/>
</dbReference>
<reference evidence="10 11" key="1">
    <citation type="submission" date="2020-10" db="EMBL/GenBank/DDBJ databases">
        <title>Phylogeny of dyella-like bacteria.</title>
        <authorList>
            <person name="Fu J."/>
        </authorList>
    </citation>
    <scope>NUCLEOTIDE SEQUENCE [LARGE SCALE GENOMIC DNA]</scope>
    <source>
        <strain evidence="10 11">KACC 19113</strain>
    </source>
</reference>
<evidence type="ECO:0000259" key="9">
    <source>
        <dbReference type="Pfam" id="PF12704"/>
    </source>
</evidence>
<feature type="domain" description="MacB-like periplasmic core" evidence="9">
    <location>
        <begin position="34"/>
        <end position="255"/>
    </location>
</feature>
<dbReference type="EMBL" id="JADIKK010000008">
    <property type="protein sequence ID" value="MFK2878956.1"/>
    <property type="molecule type" value="Genomic_DNA"/>
</dbReference>
<organism evidence="10 11">
    <name type="scientific">Rhodanobacter hydrolyticus</name>
    <dbReference type="NCBI Taxonomy" id="2250595"/>
    <lineage>
        <taxon>Bacteria</taxon>
        <taxon>Pseudomonadati</taxon>
        <taxon>Pseudomonadota</taxon>
        <taxon>Gammaproteobacteria</taxon>
        <taxon>Lysobacterales</taxon>
        <taxon>Rhodanobacteraceae</taxon>
        <taxon>Rhodanobacter</taxon>
    </lineage>
</organism>
<dbReference type="Pfam" id="PF02687">
    <property type="entry name" value="FtsX"/>
    <property type="match status" value="1"/>
</dbReference>
<feature type="domain" description="ABC3 transporter permease C-terminal" evidence="8">
    <location>
        <begin position="293"/>
        <end position="404"/>
    </location>
</feature>
<evidence type="ECO:0000256" key="2">
    <source>
        <dbReference type="ARBA" id="ARBA00022475"/>
    </source>
</evidence>
<evidence type="ECO:0000256" key="7">
    <source>
        <dbReference type="SAM" id="Phobius"/>
    </source>
</evidence>
<evidence type="ECO:0000259" key="8">
    <source>
        <dbReference type="Pfam" id="PF02687"/>
    </source>
</evidence>
<proteinExistence type="inferred from homology"/>
<evidence type="ECO:0000256" key="6">
    <source>
        <dbReference type="ARBA" id="ARBA00038076"/>
    </source>
</evidence>
<keyword evidence="11" id="KW-1185">Reference proteome</keyword>
<keyword evidence="2" id="KW-1003">Cell membrane</keyword>
<protein>
    <submittedName>
        <fullName evidence="10">FtsX-like permease family protein</fullName>
    </submittedName>
</protein>
<feature type="transmembrane region" description="Helical" evidence="7">
    <location>
        <begin position="342"/>
        <end position="363"/>
    </location>
</feature>
<evidence type="ECO:0000256" key="1">
    <source>
        <dbReference type="ARBA" id="ARBA00004651"/>
    </source>
</evidence>
<name>A0ABW8JCW0_9GAMM</name>
<keyword evidence="5 7" id="KW-0472">Membrane</keyword>
<evidence type="ECO:0000256" key="3">
    <source>
        <dbReference type="ARBA" id="ARBA00022692"/>
    </source>
</evidence>
<dbReference type="PANTHER" id="PTHR30572:SF4">
    <property type="entry name" value="ABC TRANSPORTER PERMEASE YTRF"/>
    <property type="match status" value="1"/>
</dbReference>
<dbReference type="Proteomes" id="UP001620339">
    <property type="component" value="Unassembled WGS sequence"/>
</dbReference>
<dbReference type="InterPro" id="IPR003838">
    <property type="entry name" value="ABC3_permease_C"/>
</dbReference>
<comment type="caution">
    <text evidence="10">The sequence shown here is derived from an EMBL/GenBank/DDBJ whole genome shotgun (WGS) entry which is preliminary data.</text>
</comment>
<gene>
    <name evidence="10" type="ORF">ISP25_17965</name>
</gene>